<accession>A0ABQ8AWU9</accession>
<dbReference type="InterPro" id="IPR050665">
    <property type="entry name" value="Cytochrome_P450_Monooxygen"/>
</dbReference>
<keyword evidence="6" id="KW-0713">Self-incompatibility</keyword>
<evidence type="ECO:0000256" key="12">
    <source>
        <dbReference type="ARBA" id="ARBA00022989"/>
    </source>
</evidence>
<proteinExistence type="inferred from homology"/>
<evidence type="ECO:0000256" key="7">
    <source>
        <dbReference type="ARBA" id="ARBA00022525"/>
    </source>
</evidence>
<evidence type="ECO:0000256" key="6">
    <source>
        <dbReference type="ARBA" id="ARBA00022471"/>
    </source>
</evidence>
<evidence type="ECO:0000256" key="13">
    <source>
        <dbReference type="ARBA" id="ARBA00023002"/>
    </source>
</evidence>
<dbReference type="EMBL" id="JAGKQM010000012">
    <property type="protein sequence ID" value="KAH0896967.1"/>
    <property type="molecule type" value="Genomic_DNA"/>
</dbReference>
<evidence type="ECO:0000256" key="5">
    <source>
        <dbReference type="ARBA" id="ARBA00010617"/>
    </source>
</evidence>
<gene>
    <name evidence="19" type="ORF">HID58_046535</name>
</gene>
<dbReference type="SUPFAM" id="SSF48264">
    <property type="entry name" value="Cytochrome P450"/>
    <property type="match status" value="1"/>
</dbReference>
<keyword evidence="12 18" id="KW-1133">Transmembrane helix</keyword>
<dbReference type="PROSITE" id="PS00086">
    <property type="entry name" value="CYTOCHROME_P450"/>
    <property type="match status" value="1"/>
</dbReference>
<comment type="similarity">
    <text evidence="5">Belongs to the cytochrome P450 family.</text>
</comment>
<evidence type="ECO:0000256" key="11">
    <source>
        <dbReference type="ARBA" id="ARBA00022729"/>
    </source>
</evidence>
<dbReference type="InterPro" id="IPR010264">
    <property type="entry name" value="Self-incomp_S1"/>
</dbReference>
<dbReference type="Proteomes" id="UP000824890">
    <property type="component" value="Unassembled WGS sequence"/>
</dbReference>
<name>A0ABQ8AWU9_BRANA</name>
<dbReference type="PANTHER" id="PTHR24282">
    <property type="entry name" value="CYTOCHROME P450 FAMILY MEMBER"/>
    <property type="match status" value="1"/>
</dbReference>
<evidence type="ECO:0000256" key="14">
    <source>
        <dbReference type="ARBA" id="ARBA00023004"/>
    </source>
</evidence>
<evidence type="ECO:0000256" key="3">
    <source>
        <dbReference type="ARBA" id="ARBA00004613"/>
    </source>
</evidence>
<evidence type="ECO:0000256" key="4">
    <source>
        <dbReference type="ARBA" id="ARBA00005581"/>
    </source>
</evidence>
<dbReference type="InterPro" id="IPR036396">
    <property type="entry name" value="Cyt_P450_sf"/>
</dbReference>
<dbReference type="Gene3D" id="1.10.630.10">
    <property type="entry name" value="Cytochrome P450"/>
    <property type="match status" value="3"/>
</dbReference>
<evidence type="ECO:0000256" key="15">
    <source>
        <dbReference type="ARBA" id="ARBA00023033"/>
    </source>
</evidence>
<feature type="compositionally biased region" description="Basic residues" evidence="17">
    <location>
        <begin position="856"/>
        <end position="869"/>
    </location>
</feature>
<evidence type="ECO:0000256" key="18">
    <source>
        <dbReference type="SAM" id="Phobius"/>
    </source>
</evidence>
<keyword evidence="9 18" id="KW-0812">Transmembrane</keyword>
<dbReference type="PRINTS" id="PR00385">
    <property type="entry name" value="P450"/>
</dbReference>
<sequence length="1062" mass="120066">MRKWKRLRDVETALSLDLIVKNSASKVYPAMYIENVTELAFDDIAPEDPDFPFIQGLAEAGIISSKLSNHNMPSAESSQFKFSPESWKMALEFRQLPEADSKCPKPYKTNFLLFQKLYQLSGFLDGITSLAFGELDSCFLSNHIKHASPVEVMDMDHLTSSRLLDIWHTHDQFLGVSQFLYLFFNVVVIVLSLMFLKLFKRCWISPVQAQTKLRQNGFVGPATSFPLGNFSDIKKLKIALVMAEKRKSSTIINHDIHSIALPHFALWQQQYGKVFVYWLGIEPFVYVADPEFLSVMSKGVLAKSWGKPNVFKKDREPMFGNGLVMVEGDDWTRHRHMITPAFPPLNLKAEKGEFTASEIVDECKTFFFAGVETTALALTWTFMLLAIHPEWQGTLRDEIRQVIVNGRVIPNGTNIWIDVVAMHHDVELWGDDVNEFKPERFDGDLHGGCKNKMGFMPFGFGGRMCIGRNMGFMEYKIPFSLVLSRFEISFSPRLSPFNKACVSNSGTSSPYPGKSPMVECQIGEPPKFLGFEHFRDRKWGSRFSSGSIMPVGHGSEALTPNGQGMTSEIEYMANSDHGYEVIVADPRVSFELTGEDRVSVDRETEQQRIHNLSSSSIGSSKEFKFDNTKEENIDKVAGNSWSFFPGRLSSAEKGKGMEIGPHQPLRAARVKAPAPDNSELIRKHHLTLIGRVRREESSSSKALVNPAERGIPLQREPLHLGKNAMEVALGEVRDTMLQYTKVADPTESAARQERVRQAEEKGQLERSAVRIARKSLDKQTVPHNENQDIYSSPPARTLVSLCLGAPPANPTEVTGNMQGSENREVSPPTTTRIRATLRLGAPIDEPADMQKDMPIMKKKPGRPPGKRKVANSPRTVAGTSARKRKNNKMEKILICFLFFFVSVQKIDSFLFFRRFNVEVSNKLEGNKILEVTCSEKGVSTRVQFLDFNSSFLVKFRIYPKTLIWCNLWKGPNYVHHVKFNAFVGNEKFIHDVCGSRKPDVCFWQAREDGVYRERVSVDRETEQQRIHNLSSSLIGSSKEFKFDNTKEENIESSRGFTTSVPL</sequence>
<protein>
    <recommendedName>
        <fullName evidence="21">Cytochrome P450</fullName>
    </recommendedName>
</protein>
<evidence type="ECO:0000313" key="19">
    <source>
        <dbReference type="EMBL" id="KAH0896967.1"/>
    </source>
</evidence>
<evidence type="ECO:0008006" key="21">
    <source>
        <dbReference type="Google" id="ProtNLM"/>
    </source>
</evidence>
<dbReference type="Pfam" id="PF05938">
    <property type="entry name" value="Self-incomp_S1"/>
    <property type="match status" value="1"/>
</dbReference>
<feature type="transmembrane region" description="Helical" evidence="18">
    <location>
        <begin position="179"/>
        <end position="199"/>
    </location>
</feature>
<dbReference type="PANTHER" id="PTHR24282:SF199">
    <property type="entry name" value="CYTOCHROME P450"/>
    <property type="match status" value="1"/>
</dbReference>
<dbReference type="InterPro" id="IPR001128">
    <property type="entry name" value="Cyt_P450"/>
</dbReference>
<keyword evidence="15" id="KW-0503">Monooxygenase</keyword>
<evidence type="ECO:0000256" key="9">
    <source>
        <dbReference type="ARBA" id="ARBA00022692"/>
    </source>
</evidence>
<keyword evidence="20" id="KW-1185">Reference proteome</keyword>
<keyword evidence="13" id="KW-0560">Oxidoreductase</keyword>
<comment type="caution">
    <text evidence="19">The sequence shown here is derived from an EMBL/GenBank/DDBJ whole genome shotgun (WGS) entry which is preliminary data.</text>
</comment>
<comment type="similarity">
    <text evidence="4">Belongs to the plant self-incompatibility (S1) protein family.</text>
</comment>
<comment type="subcellular location">
    <subcellularLocation>
        <location evidence="2">Membrane</location>
        <topology evidence="2">Single-pass membrane protein</topology>
    </subcellularLocation>
    <subcellularLocation>
        <location evidence="3">Secreted</location>
    </subcellularLocation>
</comment>
<dbReference type="Pfam" id="PF00067">
    <property type="entry name" value="p450"/>
    <property type="match status" value="2"/>
</dbReference>
<evidence type="ECO:0000256" key="10">
    <source>
        <dbReference type="ARBA" id="ARBA00022723"/>
    </source>
</evidence>
<keyword evidence="16 18" id="KW-0472">Membrane</keyword>
<evidence type="ECO:0000256" key="16">
    <source>
        <dbReference type="ARBA" id="ARBA00023136"/>
    </source>
</evidence>
<reference evidence="19 20" key="1">
    <citation type="submission" date="2021-05" db="EMBL/GenBank/DDBJ databases">
        <title>Genome Assembly of Synthetic Allotetraploid Brassica napus Reveals Homoeologous Exchanges between Subgenomes.</title>
        <authorList>
            <person name="Davis J.T."/>
        </authorList>
    </citation>
    <scope>NUCLEOTIDE SEQUENCE [LARGE SCALE GENOMIC DNA]</scope>
    <source>
        <strain evidence="20">cv. Da-Ae</strain>
        <tissue evidence="19">Seedling</tissue>
    </source>
</reference>
<keyword evidence="14" id="KW-0408">Iron</keyword>
<evidence type="ECO:0000256" key="1">
    <source>
        <dbReference type="ARBA" id="ARBA00001971"/>
    </source>
</evidence>
<keyword evidence="10" id="KW-0479">Metal-binding</keyword>
<evidence type="ECO:0000256" key="17">
    <source>
        <dbReference type="SAM" id="MobiDB-lite"/>
    </source>
</evidence>
<dbReference type="InterPro" id="IPR017972">
    <property type="entry name" value="Cyt_P450_CS"/>
</dbReference>
<evidence type="ECO:0000256" key="8">
    <source>
        <dbReference type="ARBA" id="ARBA00022617"/>
    </source>
</evidence>
<keyword evidence="11" id="KW-0732">Signal</keyword>
<evidence type="ECO:0000256" key="2">
    <source>
        <dbReference type="ARBA" id="ARBA00004167"/>
    </source>
</evidence>
<organism evidence="19 20">
    <name type="scientific">Brassica napus</name>
    <name type="common">Rape</name>
    <dbReference type="NCBI Taxonomy" id="3708"/>
    <lineage>
        <taxon>Eukaryota</taxon>
        <taxon>Viridiplantae</taxon>
        <taxon>Streptophyta</taxon>
        <taxon>Embryophyta</taxon>
        <taxon>Tracheophyta</taxon>
        <taxon>Spermatophyta</taxon>
        <taxon>Magnoliopsida</taxon>
        <taxon>eudicotyledons</taxon>
        <taxon>Gunneridae</taxon>
        <taxon>Pentapetalae</taxon>
        <taxon>rosids</taxon>
        <taxon>malvids</taxon>
        <taxon>Brassicales</taxon>
        <taxon>Brassicaceae</taxon>
        <taxon>Brassiceae</taxon>
        <taxon>Brassica</taxon>
    </lineage>
</organism>
<comment type="cofactor">
    <cofactor evidence="1">
        <name>heme</name>
        <dbReference type="ChEBI" id="CHEBI:30413"/>
    </cofactor>
</comment>
<evidence type="ECO:0000313" key="20">
    <source>
        <dbReference type="Proteomes" id="UP000824890"/>
    </source>
</evidence>
<keyword evidence="7" id="KW-0964">Secreted</keyword>
<keyword evidence="8" id="KW-0349">Heme</keyword>
<feature type="region of interest" description="Disordered" evidence="17">
    <location>
        <begin position="853"/>
        <end position="882"/>
    </location>
</feature>